<dbReference type="GO" id="GO:0004519">
    <property type="term" value="F:endonuclease activity"/>
    <property type="evidence" value="ECO:0007669"/>
    <property type="project" value="UniProtKB-KW"/>
</dbReference>
<dbReference type="RefSeq" id="WP_091901332.1">
    <property type="nucleotide sequence ID" value="NZ_FOYX01000001.1"/>
</dbReference>
<dbReference type="EMBL" id="FOYX01000001">
    <property type="protein sequence ID" value="SFR56496.1"/>
    <property type="molecule type" value="Genomic_DNA"/>
</dbReference>
<dbReference type="InterPro" id="IPR000305">
    <property type="entry name" value="GIY-YIG_endonuc"/>
</dbReference>
<dbReference type="Proteomes" id="UP000199462">
    <property type="component" value="Unassembled WGS sequence"/>
</dbReference>
<proteinExistence type="inferred from homology"/>
<dbReference type="PANTHER" id="PTHR34477">
    <property type="entry name" value="UPF0213 PROTEIN YHBQ"/>
    <property type="match status" value="1"/>
</dbReference>
<dbReference type="InterPro" id="IPR035901">
    <property type="entry name" value="GIY-YIG_endonuc_sf"/>
</dbReference>
<keyword evidence="3" id="KW-0378">Hydrolase</keyword>
<accession>A0A1I6HPW9</accession>
<gene>
    <name evidence="3" type="ORF">SAMN04488010_0593</name>
</gene>
<dbReference type="InterPro" id="IPR050190">
    <property type="entry name" value="UPF0213_domain"/>
</dbReference>
<evidence type="ECO:0000313" key="3">
    <source>
        <dbReference type="EMBL" id="SFR56496.1"/>
    </source>
</evidence>
<dbReference type="AlphaFoldDB" id="A0A1I6HPW9"/>
<keyword evidence="3" id="KW-0540">Nuclease</keyword>
<comment type="similarity">
    <text evidence="1">Belongs to the UPF0213 family.</text>
</comment>
<evidence type="ECO:0000256" key="1">
    <source>
        <dbReference type="ARBA" id="ARBA00007435"/>
    </source>
</evidence>
<organism evidence="3 4">
    <name type="scientific">Maribacter stanieri</name>
    <dbReference type="NCBI Taxonomy" id="440514"/>
    <lineage>
        <taxon>Bacteria</taxon>
        <taxon>Pseudomonadati</taxon>
        <taxon>Bacteroidota</taxon>
        <taxon>Flavobacteriia</taxon>
        <taxon>Flavobacteriales</taxon>
        <taxon>Flavobacteriaceae</taxon>
        <taxon>Maribacter</taxon>
    </lineage>
</organism>
<sequence>MPFSTYILYSNSINHFYVGHCEDIEERVSRHNKGNGSKYTKKTNDWVLKWQRNFETRPEAMAFELLIKKKKSRKYIEYLISTVKKE</sequence>
<dbReference type="SUPFAM" id="SSF82771">
    <property type="entry name" value="GIY-YIG endonuclease"/>
    <property type="match status" value="1"/>
</dbReference>
<dbReference type="PROSITE" id="PS50164">
    <property type="entry name" value="GIY_YIG"/>
    <property type="match status" value="1"/>
</dbReference>
<dbReference type="Pfam" id="PF01541">
    <property type="entry name" value="GIY-YIG"/>
    <property type="match status" value="1"/>
</dbReference>
<keyword evidence="4" id="KW-1185">Reference proteome</keyword>
<evidence type="ECO:0000313" key="4">
    <source>
        <dbReference type="Proteomes" id="UP000199462"/>
    </source>
</evidence>
<evidence type="ECO:0000259" key="2">
    <source>
        <dbReference type="PROSITE" id="PS50164"/>
    </source>
</evidence>
<name>A0A1I6HPW9_9FLAO</name>
<dbReference type="PANTHER" id="PTHR34477:SF1">
    <property type="entry name" value="UPF0213 PROTEIN YHBQ"/>
    <property type="match status" value="1"/>
</dbReference>
<protein>
    <submittedName>
        <fullName evidence="3">Putative endonuclease</fullName>
    </submittedName>
</protein>
<feature type="domain" description="GIY-YIG" evidence="2">
    <location>
        <begin position="1"/>
        <end position="77"/>
    </location>
</feature>
<reference evidence="4" key="1">
    <citation type="submission" date="2016-10" db="EMBL/GenBank/DDBJ databases">
        <authorList>
            <person name="Varghese N."/>
            <person name="Submissions S."/>
        </authorList>
    </citation>
    <scope>NUCLEOTIDE SEQUENCE [LARGE SCALE GENOMIC DNA]</scope>
    <source>
        <strain evidence="4">DSM 19891</strain>
    </source>
</reference>
<keyword evidence="3" id="KW-0255">Endonuclease</keyword>
<dbReference type="Gene3D" id="3.40.1440.10">
    <property type="entry name" value="GIY-YIG endonuclease"/>
    <property type="match status" value="1"/>
</dbReference>